<name>A0AA51RW67_9GAMM</name>
<keyword evidence="4 7" id="KW-0812">Transmembrane</keyword>
<sequence>MMAELLPTIFLLLMGVAVLMYAILDGFDLGIGIILPQNNLQHRNQMIASIGPFWDANETWLVLAVGILLIAFPAAHNIVLRELYLPAVIMLIGLILRGVAFDFRAKAVTRYQSTWDKVFQAGSLTAALSQGFMLGLYVTGFQYSVLTIVFSLLTAIGAAAAYVYIGGAWLVLKTEGELQRYGAKKARQSGWLMALSFIAICIVNPLLNPQVAERWFTLPGALVVFLIPLMCGLIWLIVDQYLRYVPLQEDRACWMPFVGAAFIFTLCLTGFAYSYYPDVIPGQLSADEAASATASLQFVFYGVVIVLPVILAYTLLSYRIFKGKTTELNYY</sequence>
<evidence type="ECO:0000313" key="8">
    <source>
        <dbReference type="EMBL" id="WMS88773.1"/>
    </source>
</evidence>
<evidence type="ECO:0000256" key="5">
    <source>
        <dbReference type="ARBA" id="ARBA00022989"/>
    </source>
</evidence>
<dbReference type="PANTHER" id="PTHR43141">
    <property type="entry name" value="CYTOCHROME BD2 SUBUNIT II"/>
    <property type="match status" value="1"/>
</dbReference>
<feature type="transmembrane region" description="Helical" evidence="7">
    <location>
        <begin position="6"/>
        <end position="35"/>
    </location>
</feature>
<evidence type="ECO:0000256" key="7">
    <source>
        <dbReference type="SAM" id="Phobius"/>
    </source>
</evidence>
<dbReference type="GO" id="GO:0009055">
    <property type="term" value="F:electron transfer activity"/>
    <property type="evidence" value="ECO:0007669"/>
    <property type="project" value="TreeGrafter"/>
</dbReference>
<organism evidence="8 9">
    <name type="scientific">Pleionea litopenaei</name>
    <dbReference type="NCBI Taxonomy" id="3070815"/>
    <lineage>
        <taxon>Bacteria</taxon>
        <taxon>Pseudomonadati</taxon>
        <taxon>Pseudomonadota</taxon>
        <taxon>Gammaproteobacteria</taxon>
        <taxon>Oceanospirillales</taxon>
        <taxon>Pleioneaceae</taxon>
        <taxon>Pleionea</taxon>
    </lineage>
</organism>
<proteinExistence type="inferred from homology"/>
<dbReference type="InterPro" id="IPR003317">
    <property type="entry name" value="Cyt-d_oxidase_su2"/>
</dbReference>
<evidence type="ECO:0000256" key="4">
    <source>
        <dbReference type="ARBA" id="ARBA00022692"/>
    </source>
</evidence>
<feature type="transmembrane region" description="Helical" evidence="7">
    <location>
        <begin position="219"/>
        <end position="242"/>
    </location>
</feature>
<feature type="transmembrane region" description="Helical" evidence="7">
    <location>
        <begin position="56"/>
        <end position="77"/>
    </location>
</feature>
<dbReference type="PANTHER" id="PTHR43141:SF2">
    <property type="entry name" value="BLR3729 PROTEIN"/>
    <property type="match status" value="1"/>
</dbReference>
<evidence type="ECO:0000256" key="2">
    <source>
        <dbReference type="ARBA" id="ARBA00007543"/>
    </source>
</evidence>
<feature type="transmembrane region" description="Helical" evidence="7">
    <location>
        <begin position="254"/>
        <end position="276"/>
    </location>
</feature>
<dbReference type="Proteomes" id="UP001239782">
    <property type="component" value="Chromosome"/>
</dbReference>
<keyword evidence="6 7" id="KW-0472">Membrane</keyword>
<gene>
    <name evidence="8" type="primary">cydB</name>
    <name evidence="8" type="ORF">Q9312_07600</name>
</gene>
<keyword evidence="3" id="KW-1003">Cell membrane</keyword>
<dbReference type="AlphaFoldDB" id="A0AA51RW67"/>
<dbReference type="NCBIfam" id="TIGR00203">
    <property type="entry name" value="cydB"/>
    <property type="match status" value="1"/>
</dbReference>
<dbReference type="EMBL" id="CP133548">
    <property type="protein sequence ID" value="WMS88773.1"/>
    <property type="molecule type" value="Genomic_DNA"/>
</dbReference>
<dbReference type="GO" id="GO:0005886">
    <property type="term" value="C:plasma membrane"/>
    <property type="evidence" value="ECO:0007669"/>
    <property type="project" value="UniProtKB-SubCell"/>
</dbReference>
<feature type="transmembrane region" description="Helical" evidence="7">
    <location>
        <begin position="190"/>
        <end position="207"/>
    </location>
</feature>
<keyword evidence="9" id="KW-1185">Reference proteome</keyword>
<reference evidence="8 9" key="1">
    <citation type="submission" date="2023-08" db="EMBL/GenBank/DDBJ databases">
        <title>Pleionea litopenaei sp. nov., isolated from stomach of juvenile Litopenaeus vannamei.</title>
        <authorList>
            <person name="Rho A.M."/>
            <person name="Hwang C.Y."/>
        </authorList>
    </citation>
    <scope>NUCLEOTIDE SEQUENCE [LARGE SCALE GENOMIC DNA]</scope>
    <source>
        <strain evidence="8 9">HL-JVS1</strain>
    </source>
</reference>
<dbReference type="GO" id="GO:0019646">
    <property type="term" value="P:aerobic electron transport chain"/>
    <property type="evidence" value="ECO:0007669"/>
    <property type="project" value="TreeGrafter"/>
</dbReference>
<accession>A0AA51RW67</accession>
<dbReference type="RefSeq" id="WP_309203994.1">
    <property type="nucleotide sequence ID" value="NZ_CP133548.1"/>
</dbReference>
<evidence type="ECO:0000313" key="9">
    <source>
        <dbReference type="Proteomes" id="UP001239782"/>
    </source>
</evidence>
<dbReference type="GO" id="GO:0070069">
    <property type="term" value="C:cytochrome complex"/>
    <property type="evidence" value="ECO:0007669"/>
    <property type="project" value="TreeGrafter"/>
</dbReference>
<dbReference type="KEGG" id="plei:Q9312_07600"/>
<keyword evidence="5 7" id="KW-1133">Transmembrane helix</keyword>
<feature type="transmembrane region" description="Helical" evidence="7">
    <location>
        <begin position="121"/>
        <end position="139"/>
    </location>
</feature>
<evidence type="ECO:0000256" key="6">
    <source>
        <dbReference type="ARBA" id="ARBA00023136"/>
    </source>
</evidence>
<feature type="transmembrane region" description="Helical" evidence="7">
    <location>
        <begin position="296"/>
        <end position="316"/>
    </location>
</feature>
<dbReference type="GO" id="GO:0016682">
    <property type="term" value="F:oxidoreductase activity, acting on diphenols and related substances as donors, oxygen as acceptor"/>
    <property type="evidence" value="ECO:0007669"/>
    <property type="project" value="TreeGrafter"/>
</dbReference>
<feature type="transmembrane region" description="Helical" evidence="7">
    <location>
        <begin position="83"/>
        <end position="100"/>
    </location>
</feature>
<evidence type="ECO:0000256" key="1">
    <source>
        <dbReference type="ARBA" id="ARBA00004651"/>
    </source>
</evidence>
<protein>
    <submittedName>
        <fullName evidence="8">Cytochrome d ubiquinol oxidase subunit II</fullName>
    </submittedName>
</protein>
<comment type="similarity">
    <text evidence="2">Belongs to the cytochrome ubiquinol oxidase subunit 2 family.</text>
</comment>
<dbReference type="Pfam" id="PF02322">
    <property type="entry name" value="Cyt_bd_oxida_II"/>
    <property type="match status" value="1"/>
</dbReference>
<comment type="subcellular location">
    <subcellularLocation>
        <location evidence="1">Cell membrane</location>
        <topology evidence="1">Multi-pass membrane protein</topology>
    </subcellularLocation>
</comment>
<feature type="transmembrane region" description="Helical" evidence="7">
    <location>
        <begin position="145"/>
        <end position="170"/>
    </location>
</feature>
<evidence type="ECO:0000256" key="3">
    <source>
        <dbReference type="ARBA" id="ARBA00022475"/>
    </source>
</evidence>